<keyword evidence="3 6" id="KW-0326">Glycosidase</keyword>
<dbReference type="PANTHER" id="PTHR10353">
    <property type="entry name" value="GLYCOSYL HYDROLASE"/>
    <property type="match status" value="1"/>
</dbReference>
<dbReference type="PRINTS" id="PR00131">
    <property type="entry name" value="GLHYDRLASE1"/>
</dbReference>
<reference evidence="7 8" key="1">
    <citation type="submission" date="2019-10" db="EMBL/GenBank/DDBJ databases">
        <title>Sequencing and Assembly of Multiple Reported Metal-Biooxidizing Members of the Extremely Thermoacidophilic Archaeal Family Sulfolobaceae.</title>
        <authorList>
            <person name="Counts J.A."/>
            <person name="Kelly R.M."/>
        </authorList>
    </citation>
    <scope>NUCLEOTIDE SEQUENCE [LARGE SCALE GENOMIC DNA]</scope>
    <source>
        <strain evidence="7 8">DSM 6482</strain>
    </source>
</reference>
<dbReference type="InterPro" id="IPR033132">
    <property type="entry name" value="GH_1_N_CS"/>
</dbReference>
<evidence type="ECO:0000256" key="6">
    <source>
        <dbReference type="RuleBase" id="RU004468"/>
    </source>
</evidence>
<dbReference type="SUPFAM" id="SSF51445">
    <property type="entry name" value="(Trans)glycosidases"/>
    <property type="match status" value="1"/>
</dbReference>
<dbReference type="EMBL" id="WGGD01000005">
    <property type="protein sequence ID" value="MUN29703.1"/>
    <property type="molecule type" value="Genomic_DNA"/>
</dbReference>
<keyword evidence="8" id="KW-1185">Reference proteome</keyword>
<dbReference type="PROSITE" id="PS00572">
    <property type="entry name" value="GLYCOSYL_HYDROL_F1_1"/>
    <property type="match status" value="1"/>
</dbReference>
<accession>A0A6A9QV93</accession>
<dbReference type="PANTHER" id="PTHR10353:SF209">
    <property type="entry name" value="GALACTOLIPID GALACTOSYLTRANSFERASE SFR2, CHLOROPLASTIC"/>
    <property type="match status" value="1"/>
</dbReference>
<sequence>MRFPDDFKFGWSQSGFQFEMGGKSPLDSKSDWFAWVHDKENIIGGLVSGDLPEKGVGYLSDYHKYHLNAQEMSLNTVRIGIEWSRLNPEKRKVDEKAVQTYREILKDLKNLGFHVILNLYHWSMPLWVHDPISVRKGENGEKGGWLNESTVDHFKKFVDDSVRYFDDLVDEYVIVNEPNVIWKAGFVLVKMGFPPSYLSLEKANIARRNLISATNEAYNTIKSLTKKKVGVVYAMADIQCQDRLVQDKAKMDEEYYFLDSTKWDWLGVNYYTRIVVEPLEDGFSVKRGLGMYAQGLQLSLEGRDVSDNGWEFYPEGLYNVLVDAWRRYGKEIYVTENGVADSQDRLRPKYIVSHLYYVKKAIDEGVPVKGYLHWSLVDNYEWSSGFSARFGLMGMNFKTRETWWRPSAFVYREIAKTKVIDEKIRSYVFGKDSNNV</sequence>
<comment type="caution">
    <text evidence="7">The sequence shown here is derived from an EMBL/GenBank/DDBJ whole genome shotgun (WGS) entry which is preliminary data.</text>
</comment>
<gene>
    <name evidence="7" type="ORF">GC250_09700</name>
</gene>
<organism evidence="7 8">
    <name type="scientific">Sulfuracidifex metallicus DSM 6482 = JCM 9184</name>
    <dbReference type="NCBI Taxonomy" id="523847"/>
    <lineage>
        <taxon>Archaea</taxon>
        <taxon>Thermoproteota</taxon>
        <taxon>Thermoprotei</taxon>
        <taxon>Sulfolobales</taxon>
        <taxon>Sulfolobaceae</taxon>
        <taxon>Sulfuracidifex</taxon>
    </lineage>
</organism>
<keyword evidence="2 6" id="KW-0378">Hydrolase</keyword>
<comment type="similarity">
    <text evidence="1 5">Belongs to the glycosyl hydrolase 1 family.</text>
</comment>
<dbReference type="GO" id="GO:0000272">
    <property type="term" value="P:polysaccharide catabolic process"/>
    <property type="evidence" value="ECO:0007669"/>
    <property type="project" value="InterPro"/>
</dbReference>
<dbReference type="InterPro" id="IPR018120">
    <property type="entry name" value="Glyco_hydro_1_AS"/>
</dbReference>
<evidence type="ECO:0000256" key="3">
    <source>
        <dbReference type="ARBA" id="ARBA00023295"/>
    </source>
</evidence>
<name>A0A6A9QV93_SULME</name>
<dbReference type="AlphaFoldDB" id="A0A6A9QV93"/>
<feature type="active site" description="Nucleophile" evidence="4">
    <location>
        <position position="336"/>
    </location>
</feature>
<dbReference type="PROSITE" id="PS00653">
    <property type="entry name" value="GLYCOSYL_HYDROL_F1_2"/>
    <property type="match status" value="1"/>
</dbReference>
<evidence type="ECO:0000256" key="1">
    <source>
        <dbReference type="ARBA" id="ARBA00010838"/>
    </source>
</evidence>
<evidence type="ECO:0000256" key="5">
    <source>
        <dbReference type="RuleBase" id="RU003690"/>
    </source>
</evidence>
<dbReference type="InterPro" id="IPR017853">
    <property type="entry name" value="GH"/>
</dbReference>
<evidence type="ECO:0000313" key="8">
    <source>
        <dbReference type="Proteomes" id="UP000470772"/>
    </source>
</evidence>
<dbReference type="GO" id="GO:0008422">
    <property type="term" value="F:beta-glucosidase activity"/>
    <property type="evidence" value="ECO:0007669"/>
    <property type="project" value="TreeGrafter"/>
</dbReference>
<dbReference type="OrthoDB" id="84443at2157"/>
<evidence type="ECO:0000256" key="2">
    <source>
        <dbReference type="ARBA" id="ARBA00022801"/>
    </source>
</evidence>
<evidence type="ECO:0000313" key="7">
    <source>
        <dbReference type="EMBL" id="MUN29703.1"/>
    </source>
</evidence>
<dbReference type="Gene3D" id="3.20.20.80">
    <property type="entry name" value="Glycosidases"/>
    <property type="match status" value="1"/>
</dbReference>
<protein>
    <submittedName>
        <fullName evidence="7">Family 1 glycosylhydrolase</fullName>
    </submittedName>
</protein>
<proteinExistence type="inferred from homology"/>
<dbReference type="Pfam" id="PF00232">
    <property type="entry name" value="Glyco_hydro_1"/>
    <property type="match status" value="2"/>
</dbReference>
<dbReference type="RefSeq" id="WP_054838850.1">
    <property type="nucleotide sequence ID" value="NZ_BBBY01000021.1"/>
</dbReference>
<dbReference type="InterPro" id="IPR001360">
    <property type="entry name" value="Glyco_hydro_1"/>
</dbReference>
<evidence type="ECO:0000256" key="4">
    <source>
        <dbReference type="PROSITE-ProRule" id="PRU10055"/>
    </source>
</evidence>
<dbReference type="Proteomes" id="UP000470772">
    <property type="component" value="Unassembled WGS sequence"/>
</dbReference>